<feature type="region of interest" description="Disordered" evidence="1">
    <location>
        <begin position="26"/>
        <end position="190"/>
    </location>
</feature>
<feature type="compositionally biased region" description="Basic and acidic residues" evidence="1">
    <location>
        <begin position="30"/>
        <end position="66"/>
    </location>
</feature>
<organism evidence="3 4">
    <name type="scientific">Pseudoclavibacter helvolus</name>
    <dbReference type="NCBI Taxonomy" id="255205"/>
    <lineage>
        <taxon>Bacteria</taxon>
        <taxon>Bacillati</taxon>
        <taxon>Actinomycetota</taxon>
        <taxon>Actinomycetes</taxon>
        <taxon>Micrococcales</taxon>
        <taxon>Microbacteriaceae</taxon>
        <taxon>Pseudoclavibacter</taxon>
    </lineage>
</organism>
<feature type="region of interest" description="Disordered" evidence="1">
    <location>
        <begin position="1"/>
        <end position="20"/>
    </location>
</feature>
<feature type="transmembrane region" description="Helical" evidence="2">
    <location>
        <begin position="244"/>
        <end position="264"/>
    </location>
</feature>
<reference evidence="3 4" key="1">
    <citation type="submission" date="2020-08" db="EMBL/GenBank/DDBJ databases">
        <title>Sequencing the genomes of 1000 actinobacteria strains.</title>
        <authorList>
            <person name="Klenk H.-P."/>
        </authorList>
    </citation>
    <scope>NUCLEOTIDE SEQUENCE [LARGE SCALE GENOMIC DNA]</scope>
    <source>
        <strain evidence="3 4">DSM 20419</strain>
    </source>
</reference>
<keyword evidence="2" id="KW-0472">Membrane</keyword>
<sequence>MSDGRNGYTPPADYRAPDFVRQWADTASRGADRIELEREQRARDGQRDAEQRAQDGQRALEQRSQDAQRAAGQAARDAQRAAEQLARDEGRAATSTAARATYDLDRSGEGAQRGLAYSHGSANDALQRRRAQTPAQAPSQAHSPEPGSQQALTPNPAPPLPPVSQAATPGVHPTPAVPKSRAAKGPAAKNAAHLGQPGFGPGFAIFAGLAAVVAAFLGYWIPVVIAILFSAGPIKRGFKSGSKGIAAAILAILLLAAAAGVQILQVLPGTSSGDEDVSSESISQSTPVGLEGDAIETGALPEFTLQAGSPVGGYGEANLNVVLPEGIGQLAVLQVDDKVGGLTASMYSGDQVIGFEYVERATGGTAQWLINTEAAFAQSIGDDPAPLVVDSIMFMSEGEWTAEILPISVLPPFDTAVDGVGPGLYLYTGAGGEVSVTSGDYGRLAISVHGSQFDYITAEIPEVVATSWPAGPSVIEVSEATKIDGTPLPWNIQVAS</sequence>
<dbReference type="EMBL" id="JACHWJ010000003">
    <property type="protein sequence ID" value="MBB2958194.1"/>
    <property type="molecule type" value="Genomic_DNA"/>
</dbReference>
<name>A0A7W4UPE8_9MICO</name>
<dbReference type="Proteomes" id="UP000545286">
    <property type="component" value="Unassembled WGS sequence"/>
</dbReference>
<protein>
    <submittedName>
        <fullName evidence="3">Uncharacterized protein</fullName>
    </submittedName>
</protein>
<feature type="compositionally biased region" description="Low complexity" evidence="1">
    <location>
        <begin position="92"/>
        <end position="101"/>
    </location>
</feature>
<keyword evidence="2" id="KW-0812">Transmembrane</keyword>
<dbReference type="RefSeq" id="WP_183625141.1">
    <property type="nucleotide sequence ID" value="NZ_JACHWJ010000003.1"/>
</dbReference>
<keyword evidence="4" id="KW-1185">Reference proteome</keyword>
<feature type="compositionally biased region" description="Basic and acidic residues" evidence="1">
    <location>
        <begin position="77"/>
        <end position="91"/>
    </location>
</feature>
<keyword evidence="2" id="KW-1133">Transmembrane helix</keyword>
<gene>
    <name evidence="3" type="ORF">FHX72_002339</name>
</gene>
<evidence type="ECO:0000313" key="4">
    <source>
        <dbReference type="Proteomes" id="UP000545286"/>
    </source>
</evidence>
<evidence type="ECO:0000256" key="2">
    <source>
        <dbReference type="SAM" id="Phobius"/>
    </source>
</evidence>
<proteinExistence type="predicted"/>
<feature type="transmembrane region" description="Helical" evidence="2">
    <location>
        <begin position="203"/>
        <end position="232"/>
    </location>
</feature>
<evidence type="ECO:0000313" key="3">
    <source>
        <dbReference type="EMBL" id="MBB2958194.1"/>
    </source>
</evidence>
<feature type="compositionally biased region" description="Low complexity" evidence="1">
    <location>
        <begin position="67"/>
        <end position="76"/>
    </location>
</feature>
<evidence type="ECO:0000256" key="1">
    <source>
        <dbReference type="SAM" id="MobiDB-lite"/>
    </source>
</evidence>
<feature type="compositionally biased region" description="Polar residues" evidence="1">
    <location>
        <begin position="133"/>
        <end position="150"/>
    </location>
</feature>
<accession>A0A7W4UPE8</accession>
<dbReference type="AlphaFoldDB" id="A0A7W4UPE8"/>
<comment type="caution">
    <text evidence="3">The sequence shown here is derived from an EMBL/GenBank/DDBJ whole genome shotgun (WGS) entry which is preliminary data.</text>
</comment>